<accession>A0A8X8KL31</accession>
<organism evidence="2 3">
    <name type="scientific">Fertoeibacter niger</name>
    <dbReference type="NCBI Taxonomy" id="2656921"/>
    <lineage>
        <taxon>Bacteria</taxon>
        <taxon>Pseudomonadati</taxon>
        <taxon>Pseudomonadota</taxon>
        <taxon>Alphaproteobacteria</taxon>
        <taxon>Rhodobacterales</taxon>
        <taxon>Paracoccaceae</taxon>
        <taxon>Fertoeibacter</taxon>
    </lineage>
</organism>
<reference evidence="2" key="1">
    <citation type="submission" date="2020-05" db="EMBL/GenBank/DDBJ databases">
        <title>Fertoebacter nigrum gen. nov., sp. nov., a new member of the family Rhodobacteraceae.</title>
        <authorList>
            <person name="Szuroczki S."/>
            <person name="Abbaszade G."/>
            <person name="Buni D."/>
            <person name="Schumann P."/>
            <person name="Toth E."/>
        </authorList>
    </citation>
    <scope>NUCLEOTIDE SEQUENCE</scope>
    <source>
        <strain evidence="2">RG-N-1a</strain>
    </source>
</reference>
<dbReference type="Proteomes" id="UP000484076">
    <property type="component" value="Unassembled WGS sequence"/>
</dbReference>
<proteinExistence type="predicted"/>
<evidence type="ECO:0000256" key="1">
    <source>
        <dbReference type="SAM" id="Phobius"/>
    </source>
</evidence>
<comment type="caution">
    <text evidence="2">The sequence shown here is derived from an EMBL/GenBank/DDBJ whole genome shotgun (WGS) entry which is preliminary data.</text>
</comment>
<keyword evidence="1" id="KW-0812">Transmembrane</keyword>
<keyword evidence="3" id="KW-1185">Reference proteome</keyword>
<protein>
    <submittedName>
        <fullName evidence="2">Uncharacterized protein</fullName>
    </submittedName>
</protein>
<keyword evidence="1" id="KW-0472">Membrane</keyword>
<dbReference type="EMBL" id="WHUT02000005">
    <property type="protein sequence ID" value="NUB44884.1"/>
    <property type="molecule type" value="Genomic_DNA"/>
</dbReference>
<keyword evidence="1" id="KW-1133">Transmembrane helix</keyword>
<dbReference type="AlphaFoldDB" id="A0A8X8KL31"/>
<evidence type="ECO:0000313" key="2">
    <source>
        <dbReference type="EMBL" id="NUB44884.1"/>
    </source>
</evidence>
<feature type="transmembrane region" description="Helical" evidence="1">
    <location>
        <begin position="43"/>
        <end position="63"/>
    </location>
</feature>
<feature type="transmembrane region" description="Helical" evidence="1">
    <location>
        <begin position="12"/>
        <end position="31"/>
    </location>
</feature>
<dbReference type="RefSeq" id="WP_152826303.1">
    <property type="nucleotide sequence ID" value="NZ_WHUT02000005.1"/>
</dbReference>
<gene>
    <name evidence="2" type="ORF">GEU84_010850</name>
</gene>
<sequence length="66" mass="7155">MSKFDPPRRELWLRLAISVAGLALLVTALALRGIPEGPAFVEVVGVAGAFFGGSAIWCGWKLWKTR</sequence>
<name>A0A8X8KL31_9RHOB</name>
<evidence type="ECO:0000313" key="3">
    <source>
        <dbReference type="Proteomes" id="UP000484076"/>
    </source>
</evidence>